<evidence type="ECO:0000256" key="3">
    <source>
        <dbReference type="ARBA" id="ARBA00022989"/>
    </source>
</evidence>
<dbReference type="OrthoDB" id="10613364at2759"/>
<keyword evidence="9" id="KW-1185">Reference proteome</keyword>
<evidence type="ECO:0000313" key="8">
    <source>
        <dbReference type="EMBL" id="ODQ57831.1"/>
    </source>
</evidence>
<comment type="subcellular location">
    <subcellularLocation>
        <location evidence="1">Membrane</location>
        <topology evidence="1">Multi-pass membrane protein</topology>
    </subcellularLocation>
</comment>
<dbReference type="Pfam" id="PF01284">
    <property type="entry name" value="MARVEL"/>
    <property type="match status" value="1"/>
</dbReference>
<reference evidence="8 9" key="1">
    <citation type="journal article" date="2016" name="Proc. Natl. Acad. Sci. U.S.A.">
        <title>Comparative genomics of biotechnologically important yeasts.</title>
        <authorList>
            <person name="Riley R."/>
            <person name="Haridas S."/>
            <person name="Wolfe K.H."/>
            <person name="Lopes M.R."/>
            <person name="Hittinger C.T."/>
            <person name="Goeker M."/>
            <person name="Salamov A.A."/>
            <person name="Wisecaver J.H."/>
            <person name="Long T.M."/>
            <person name="Calvey C.H."/>
            <person name="Aerts A.L."/>
            <person name="Barry K.W."/>
            <person name="Choi C."/>
            <person name="Clum A."/>
            <person name="Coughlan A.Y."/>
            <person name="Deshpande S."/>
            <person name="Douglass A.P."/>
            <person name="Hanson S.J."/>
            <person name="Klenk H.-P."/>
            <person name="LaButti K.M."/>
            <person name="Lapidus A."/>
            <person name="Lindquist E.A."/>
            <person name="Lipzen A.M."/>
            <person name="Meier-Kolthoff J.P."/>
            <person name="Ohm R.A."/>
            <person name="Otillar R.P."/>
            <person name="Pangilinan J.L."/>
            <person name="Peng Y."/>
            <person name="Rokas A."/>
            <person name="Rosa C.A."/>
            <person name="Scheuner C."/>
            <person name="Sibirny A.A."/>
            <person name="Slot J.C."/>
            <person name="Stielow J.B."/>
            <person name="Sun H."/>
            <person name="Kurtzman C.P."/>
            <person name="Blackwell M."/>
            <person name="Grigoriev I.V."/>
            <person name="Jeffries T.W."/>
        </authorList>
    </citation>
    <scope>NUCLEOTIDE SEQUENCE [LARGE SCALE GENOMIC DNA]</scope>
    <source>
        <strain evidence="9">ATCC 58044 / CBS 1984 / NCYC 433 / NRRL Y-366-8</strain>
    </source>
</reference>
<feature type="domain" description="MARVEL" evidence="7">
    <location>
        <begin position="45"/>
        <end position="179"/>
    </location>
</feature>
<keyword evidence="3 6" id="KW-1133">Transmembrane helix</keyword>
<dbReference type="EMBL" id="KV454213">
    <property type="protein sequence ID" value="ODQ57831.1"/>
    <property type="molecule type" value="Genomic_DNA"/>
</dbReference>
<evidence type="ECO:0000259" key="7">
    <source>
        <dbReference type="Pfam" id="PF01284"/>
    </source>
</evidence>
<dbReference type="AlphaFoldDB" id="A0A1E3NXB6"/>
<name>A0A1E3NXB6_WICAA</name>
<evidence type="ECO:0000313" key="9">
    <source>
        <dbReference type="Proteomes" id="UP000094112"/>
    </source>
</evidence>
<dbReference type="GO" id="GO:0016020">
    <property type="term" value="C:membrane"/>
    <property type="evidence" value="ECO:0007669"/>
    <property type="project" value="UniProtKB-SubCell"/>
</dbReference>
<keyword evidence="2 6" id="KW-0812">Transmembrane</keyword>
<accession>A0A1E3NXB6</accession>
<feature type="transmembrane region" description="Helical" evidence="6">
    <location>
        <begin position="50"/>
        <end position="71"/>
    </location>
</feature>
<dbReference type="InterPro" id="IPR008253">
    <property type="entry name" value="Marvel"/>
</dbReference>
<sequence length="215" mass="25027">MSESIEEPNKNPFTTNEQTFPQQNEQTSLKRTNPIKTLFHNNIFLNGLRILQSLSVLITLILASLSIRYFFKKDERMGMIVFFSSISIVYHIILLQLTGDSFIVLTDRISDQNLVLILFLMEFLQMTIWFIGSLLIVLRYPFYNCTRQGRFNRVDGCKCGQASLGFIIFNFILYLIGFIVLLSNIRRTDISKIRASKNHFLDFELKEFEGEIGQE</sequence>
<feature type="compositionally biased region" description="Polar residues" evidence="5">
    <location>
        <begin position="11"/>
        <end position="27"/>
    </location>
</feature>
<keyword evidence="4 6" id="KW-0472">Membrane</keyword>
<dbReference type="GeneID" id="30201113"/>
<evidence type="ECO:0000256" key="4">
    <source>
        <dbReference type="ARBA" id="ARBA00023136"/>
    </source>
</evidence>
<dbReference type="RefSeq" id="XP_019037038.1">
    <property type="nucleotide sequence ID" value="XM_019183867.1"/>
</dbReference>
<feature type="transmembrane region" description="Helical" evidence="6">
    <location>
        <begin position="78"/>
        <end position="97"/>
    </location>
</feature>
<feature type="region of interest" description="Disordered" evidence="5">
    <location>
        <begin position="1"/>
        <end position="27"/>
    </location>
</feature>
<feature type="transmembrane region" description="Helical" evidence="6">
    <location>
        <begin position="159"/>
        <end position="182"/>
    </location>
</feature>
<organism evidence="8 9">
    <name type="scientific">Wickerhamomyces anomalus (strain ATCC 58044 / CBS 1984 / NCYC 433 / NRRL Y-366-8)</name>
    <name type="common">Yeast</name>
    <name type="synonym">Hansenula anomala</name>
    <dbReference type="NCBI Taxonomy" id="683960"/>
    <lineage>
        <taxon>Eukaryota</taxon>
        <taxon>Fungi</taxon>
        <taxon>Dikarya</taxon>
        <taxon>Ascomycota</taxon>
        <taxon>Saccharomycotina</taxon>
        <taxon>Saccharomycetes</taxon>
        <taxon>Phaffomycetales</taxon>
        <taxon>Wickerhamomycetaceae</taxon>
        <taxon>Wickerhamomyces</taxon>
    </lineage>
</organism>
<gene>
    <name evidence="8" type="ORF">WICANDRAFT_65179</name>
</gene>
<evidence type="ECO:0000256" key="2">
    <source>
        <dbReference type="ARBA" id="ARBA00022692"/>
    </source>
</evidence>
<dbReference type="Proteomes" id="UP000094112">
    <property type="component" value="Unassembled WGS sequence"/>
</dbReference>
<evidence type="ECO:0000256" key="6">
    <source>
        <dbReference type="SAM" id="Phobius"/>
    </source>
</evidence>
<evidence type="ECO:0000256" key="5">
    <source>
        <dbReference type="SAM" id="MobiDB-lite"/>
    </source>
</evidence>
<protein>
    <recommendedName>
        <fullName evidence="7">MARVEL domain-containing protein</fullName>
    </recommendedName>
</protein>
<feature type="transmembrane region" description="Helical" evidence="6">
    <location>
        <begin position="117"/>
        <end position="138"/>
    </location>
</feature>
<proteinExistence type="predicted"/>
<evidence type="ECO:0000256" key="1">
    <source>
        <dbReference type="ARBA" id="ARBA00004141"/>
    </source>
</evidence>